<keyword evidence="4" id="KW-0808">Transferase</keyword>
<dbReference type="Pfam" id="PF01584">
    <property type="entry name" value="CheW"/>
    <property type="match status" value="1"/>
</dbReference>
<dbReference type="InterPro" id="IPR003594">
    <property type="entry name" value="HATPase_dom"/>
</dbReference>
<dbReference type="CDD" id="cd00156">
    <property type="entry name" value="REC"/>
    <property type="match status" value="1"/>
</dbReference>
<dbReference type="SUPFAM" id="SSF50341">
    <property type="entry name" value="CheW-like"/>
    <property type="match status" value="1"/>
</dbReference>
<dbReference type="Gene3D" id="1.10.287.560">
    <property type="entry name" value="Histidine kinase CheA-like, homodimeric domain"/>
    <property type="match status" value="1"/>
</dbReference>
<dbReference type="GO" id="GO:0000155">
    <property type="term" value="F:phosphorelay sensor kinase activity"/>
    <property type="evidence" value="ECO:0007669"/>
    <property type="project" value="InterPro"/>
</dbReference>
<feature type="domain" description="Histidine kinase" evidence="9">
    <location>
        <begin position="553"/>
        <end position="696"/>
    </location>
</feature>
<dbReference type="PROSITE" id="PS50110">
    <property type="entry name" value="RESPONSE_REGULATORY"/>
    <property type="match status" value="1"/>
</dbReference>
<evidence type="ECO:0000256" key="4">
    <source>
        <dbReference type="ARBA" id="ARBA00022679"/>
    </source>
</evidence>
<dbReference type="SMART" id="SM00073">
    <property type="entry name" value="HPT"/>
    <property type="match status" value="2"/>
</dbReference>
<dbReference type="FunFam" id="3.30.565.10:FF:000016">
    <property type="entry name" value="Chemotaxis protein CheA, putative"/>
    <property type="match status" value="1"/>
</dbReference>
<dbReference type="GO" id="GO:0006935">
    <property type="term" value="P:chemotaxis"/>
    <property type="evidence" value="ECO:0007669"/>
    <property type="project" value="UniProtKB-KW"/>
</dbReference>
<name>A0A5C4YB78_9DEIO</name>
<evidence type="ECO:0000256" key="3">
    <source>
        <dbReference type="ARBA" id="ARBA00022553"/>
    </source>
</evidence>
<dbReference type="SUPFAM" id="SSF47226">
    <property type="entry name" value="Histidine-containing phosphotransfer domain, HPT domain"/>
    <property type="match status" value="2"/>
</dbReference>
<dbReference type="PROSITE" id="PS50109">
    <property type="entry name" value="HIS_KIN"/>
    <property type="match status" value="1"/>
</dbReference>
<dbReference type="InterPro" id="IPR004358">
    <property type="entry name" value="Sig_transdc_His_kin-like_C"/>
</dbReference>
<dbReference type="InterPro" id="IPR005467">
    <property type="entry name" value="His_kinase_dom"/>
</dbReference>
<dbReference type="EMBL" id="JACHEW010000002">
    <property type="protein sequence ID" value="MBB6015450.1"/>
    <property type="molecule type" value="Genomic_DNA"/>
</dbReference>
<feature type="modified residue" description="Phosphohistidine" evidence="6">
    <location>
        <position position="78"/>
    </location>
</feature>
<feature type="compositionally biased region" description="Low complexity" evidence="8">
    <location>
        <begin position="1"/>
        <end position="28"/>
    </location>
</feature>
<proteinExistence type="predicted"/>
<dbReference type="InterPro" id="IPR008207">
    <property type="entry name" value="Sig_transdc_His_kin_Hpt_dom"/>
</dbReference>
<dbReference type="PRINTS" id="PR00344">
    <property type="entry name" value="BCTRLSENSOR"/>
</dbReference>
<feature type="domain" description="Response regulatory" evidence="10">
    <location>
        <begin position="851"/>
        <end position="968"/>
    </location>
</feature>
<evidence type="ECO:0000256" key="7">
    <source>
        <dbReference type="PROSITE-ProRule" id="PRU00169"/>
    </source>
</evidence>
<dbReference type="EC" id="2.7.13.3" evidence="2"/>
<dbReference type="PANTHER" id="PTHR43395">
    <property type="entry name" value="SENSOR HISTIDINE KINASE CHEA"/>
    <property type="match status" value="1"/>
</dbReference>
<dbReference type="Proteomes" id="UP000629870">
    <property type="component" value="Unassembled WGS sequence"/>
</dbReference>
<dbReference type="PANTHER" id="PTHR43395:SF1">
    <property type="entry name" value="CHEMOTAXIS PROTEIN CHEA"/>
    <property type="match status" value="1"/>
</dbReference>
<dbReference type="GO" id="GO:0005737">
    <property type="term" value="C:cytoplasm"/>
    <property type="evidence" value="ECO:0007669"/>
    <property type="project" value="InterPro"/>
</dbReference>
<evidence type="ECO:0000256" key="6">
    <source>
        <dbReference type="PROSITE-ProRule" id="PRU00110"/>
    </source>
</evidence>
<evidence type="ECO:0000313" key="15">
    <source>
        <dbReference type="Proteomes" id="UP000313988"/>
    </source>
</evidence>
<dbReference type="InterPro" id="IPR037006">
    <property type="entry name" value="CheA-like_homodim_sf"/>
</dbReference>
<dbReference type="SMART" id="SM01231">
    <property type="entry name" value="H-kinase_dim"/>
    <property type="match status" value="1"/>
</dbReference>
<dbReference type="Pfam" id="PF00072">
    <property type="entry name" value="Response_reg"/>
    <property type="match status" value="1"/>
</dbReference>
<feature type="region of interest" description="Disordered" evidence="8">
    <location>
        <begin position="166"/>
        <end position="193"/>
    </location>
</feature>
<dbReference type="PROSITE" id="PS50894">
    <property type="entry name" value="HPT"/>
    <property type="match status" value="2"/>
</dbReference>
<dbReference type="AlphaFoldDB" id="A0A5C4YB78"/>
<feature type="region of interest" description="Disordered" evidence="8">
    <location>
        <begin position="1"/>
        <end position="29"/>
    </location>
</feature>
<dbReference type="InterPro" id="IPR004105">
    <property type="entry name" value="CheA-like_dim"/>
</dbReference>
<dbReference type="InterPro" id="IPR036061">
    <property type="entry name" value="CheW-like_dom_sf"/>
</dbReference>
<dbReference type="SUPFAM" id="SSF52172">
    <property type="entry name" value="CheY-like"/>
    <property type="match status" value="1"/>
</dbReference>
<dbReference type="Pfam" id="PF02518">
    <property type="entry name" value="HATPase_c"/>
    <property type="match status" value="1"/>
</dbReference>
<dbReference type="Pfam" id="PF02895">
    <property type="entry name" value="H-kinase_dim"/>
    <property type="match status" value="1"/>
</dbReference>
<evidence type="ECO:0000313" key="13">
    <source>
        <dbReference type="EMBL" id="MBB6015450.1"/>
    </source>
</evidence>
<keyword evidence="5 13" id="KW-0418">Kinase</keyword>
<dbReference type="InterPro" id="IPR001789">
    <property type="entry name" value="Sig_transdc_resp-reg_receiver"/>
</dbReference>
<dbReference type="RefSeq" id="WP_139399700.1">
    <property type="nucleotide sequence ID" value="NZ_JACHEW010000002.1"/>
</dbReference>
<gene>
    <name evidence="14" type="ORF">FHR04_00080</name>
    <name evidence="13" type="ORF">HNQ04_000679</name>
</gene>
<reference evidence="14 15" key="1">
    <citation type="submission" date="2019-06" db="EMBL/GenBank/DDBJ databases">
        <title>Genome sequence of Deinococcus radiopugnans ATCC 19172.</title>
        <authorList>
            <person name="Maclea K.S."/>
            <person name="Maynard C.R."/>
        </authorList>
    </citation>
    <scope>NUCLEOTIDE SEQUENCE [LARGE SCALE GENOMIC DNA]</scope>
    <source>
        <strain evidence="14 15">ATCC 19172</strain>
    </source>
</reference>
<dbReference type="SMART" id="SM00260">
    <property type="entry name" value="CheW"/>
    <property type="match status" value="1"/>
</dbReference>
<evidence type="ECO:0000259" key="11">
    <source>
        <dbReference type="PROSITE" id="PS50851"/>
    </source>
</evidence>
<sequence>MPQDTAAGHAAPGQAQAHAQATTNAAQQRGENSDLLGGFLQEAGEVLGSLDAGLAELHRAAAGPTDGAQLAGLGVLAHRLRGSAGLYGFPQLSKMAALLERMLDSRPLLSGEARAAYLDLLGHSHATLRSGLERILRGERESDLGLAFARGGGAAELQALLRSHPEAFKPRPPEDHRRLPAEDDPAPADRDPDHASALEAELRQFHRENAEVWSYFAPEVREHLGSLREQLGGASADQTPDLDVMFRAAHTVKGSSYMVGLPGLGDFAHGLEDLLGGVRDGVLRLDTGTREVLDAALAGMDHILDVAEGGGDGGGLGQQLQVLSARMAALAGGHDFISPVRPAAPAPAAVDAPLLTPTAPQEAASIRVPARQIELLLEQMGELVTVRSRQGQTLGRLDALQSAMQDSQARFQRTVRDFEERHLNPDMVRAAPDRAAPTGEDSMGGANLTQQFDELEFDTYNDLNILARSITELSADFAEVRRRLSDHVVGLQGDNELLGKLLRRLRLDLTQTSRVPFSQAAFRLRRWARDHSERFEFIGEGEDVRVDSAVLQRLTDPLMHLMTNALHHGVGGAADRVAAGKPARGRVWLRAAERQNFLEVSVQDDGAGLDLEAIGNRALEKGLRSVQELDRMSAEDRARLILLPGLSTASAVSTVAGRGVGMDVVATAARQLGGELLIQTERGVGTTFTLRLPITRRIIDVLPVQVAGHELAFAVGTVRALREVRADEIGSGESGPELIFEGRPVPVIDLREVWGQPQEGAHESAFRLVVLATPTGELAARVDDFGQIEEVSVTPLGGLLSGLEYLSGTALSASGNAFPLLDPSGLGRLARRPQDFLKPLDAAGTSAQRTRILLVDDSLSVRRLVGRMLENGGYAVVTANDGQEALDLLQLDADFGAVVSDLEMPRLNGYELLSAVRARPATAHVPLMIMTTRAGEKHQRLALQLGASDYFTKPVNEALLLRRIGSVLAQAAVPATSGAGA</sequence>
<dbReference type="Gene3D" id="3.30.565.10">
    <property type="entry name" value="Histidine kinase-like ATPase, C-terminal domain"/>
    <property type="match status" value="1"/>
</dbReference>
<accession>A0A5C4YB78</accession>
<comment type="catalytic activity">
    <reaction evidence="1">
        <text>ATP + protein L-histidine = ADP + protein N-phospho-L-histidine.</text>
        <dbReference type="EC" id="2.7.13.3"/>
    </reaction>
</comment>
<feature type="domain" description="CheW-like" evidence="11">
    <location>
        <begin position="698"/>
        <end position="832"/>
    </location>
</feature>
<dbReference type="Pfam" id="PF01627">
    <property type="entry name" value="Hpt"/>
    <property type="match status" value="2"/>
</dbReference>
<dbReference type="InterPro" id="IPR002545">
    <property type="entry name" value="CheW-lke_dom"/>
</dbReference>
<keyword evidence="3 7" id="KW-0597">Phosphoprotein</keyword>
<dbReference type="SMART" id="SM00448">
    <property type="entry name" value="REC"/>
    <property type="match status" value="1"/>
</dbReference>
<dbReference type="InterPro" id="IPR036641">
    <property type="entry name" value="HPT_dom_sf"/>
</dbReference>
<reference evidence="13 16" key="2">
    <citation type="submission" date="2020-08" db="EMBL/GenBank/DDBJ databases">
        <title>Genomic Encyclopedia of Type Strains, Phase IV (KMG-IV): sequencing the most valuable type-strain genomes for metagenomic binning, comparative biology and taxonomic classification.</title>
        <authorList>
            <person name="Goeker M."/>
        </authorList>
    </citation>
    <scope>NUCLEOTIDE SEQUENCE [LARGE SCALE GENOMIC DNA]</scope>
    <source>
        <strain evidence="13 16">DSM 12027</strain>
    </source>
</reference>
<dbReference type="SUPFAM" id="SSF55874">
    <property type="entry name" value="ATPase domain of HSP90 chaperone/DNA topoisomerase II/histidine kinase"/>
    <property type="match status" value="1"/>
</dbReference>
<feature type="modified residue" description="Phosphohistidine" evidence="6">
    <location>
        <position position="250"/>
    </location>
</feature>
<dbReference type="EMBL" id="VDMO01000001">
    <property type="protein sequence ID" value="TNM72866.1"/>
    <property type="molecule type" value="Genomic_DNA"/>
</dbReference>
<dbReference type="Gene3D" id="1.20.120.160">
    <property type="entry name" value="HPT domain"/>
    <property type="match status" value="2"/>
</dbReference>
<evidence type="ECO:0000256" key="2">
    <source>
        <dbReference type="ARBA" id="ARBA00012438"/>
    </source>
</evidence>
<dbReference type="InterPro" id="IPR036890">
    <property type="entry name" value="HATPase_C_sf"/>
</dbReference>
<feature type="domain" description="HPt" evidence="12">
    <location>
        <begin position="28"/>
        <end position="135"/>
    </location>
</feature>
<evidence type="ECO:0000259" key="10">
    <source>
        <dbReference type="PROSITE" id="PS50110"/>
    </source>
</evidence>
<evidence type="ECO:0000256" key="1">
    <source>
        <dbReference type="ARBA" id="ARBA00000085"/>
    </source>
</evidence>
<evidence type="ECO:0000313" key="14">
    <source>
        <dbReference type="EMBL" id="TNM72866.1"/>
    </source>
</evidence>
<comment type="caution">
    <text evidence="14">The sequence shown here is derived from an EMBL/GenBank/DDBJ whole genome shotgun (WGS) entry which is preliminary data.</text>
</comment>
<dbReference type="InterPro" id="IPR051315">
    <property type="entry name" value="Bact_Chemotaxis_CheA"/>
</dbReference>
<feature type="modified residue" description="4-aspartylphosphate" evidence="7">
    <location>
        <position position="901"/>
    </location>
</feature>
<dbReference type="CDD" id="cd00088">
    <property type="entry name" value="HPT"/>
    <property type="match status" value="2"/>
</dbReference>
<protein>
    <recommendedName>
        <fullName evidence="2">histidine kinase</fullName>
        <ecNumber evidence="2">2.7.13.3</ecNumber>
    </recommendedName>
</protein>
<evidence type="ECO:0000313" key="16">
    <source>
        <dbReference type="Proteomes" id="UP000629870"/>
    </source>
</evidence>
<dbReference type="SMART" id="SM00387">
    <property type="entry name" value="HATPase_c"/>
    <property type="match status" value="1"/>
</dbReference>
<dbReference type="InterPro" id="IPR011006">
    <property type="entry name" value="CheY-like_superfamily"/>
</dbReference>
<feature type="domain" description="HPt" evidence="12">
    <location>
        <begin position="205"/>
        <end position="310"/>
    </location>
</feature>
<evidence type="ECO:0000256" key="8">
    <source>
        <dbReference type="SAM" id="MobiDB-lite"/>
    </source>
</evidence>
<evidence type="ECO:0000259" key="9">
    <source>
        <dbReference type="PROSITE" id="PS50109"/>
    </source>
</evidence>
<keyword evidence="16" id="KW-1185">Reference proteome</keyword>
<evidence type="ECO:0000259" key="12">
    <source>
        <dbReference type="PROSITE" id="PS50894"/>
    </source>
</evidence>
<dbReference type="OrthoDB" id="9803176at2"/>
<dbReference type="Gene3D" id="3.40.50.2300">
    <property type="match status" value="1"/>
</dbReference>
<dbReference type="Proteomes" id="UP000313988">
    <property type="component" value="Unassembled WGS sequence"/>
</dbReference>
<organism evidence="14 15">
    <name type="scientific">Deinococcus radiopugnans ATCC 19172</name>
    <dbReference type="NCBI Taxonomy" id="585398"/>
    <lineage>
        <taxon>Bacteria</taxon>
        <taxon>Thermotogati</taxon>
        <taxon>Deinococcota</taxon>
        <taxon>Deinococci</taxon>
        <taxon>Deinococcales</taxon>
        <taxon>Deinococcaceae</taxon>
        <taxon>Deinococcus</taxon>
    </lineage>
</organism>
<dbReference type="GO" id="GO:0005524">
    <property type="term" value="F:ATP binding"/>
    <property type="evidence" value="ECO:0007669"/>
    <property type="project" value="UniProtKB-KW"/>
</dbReference>
<dbReference type="PROSITE" id="PS50851">
    <property type="entry name" value="CHEW"/>
    <property type="match status" value="1"/>
</dbReference>
<evidence type="ECO:0000256" key="5">
    <source>
        <dbReference type="ARBA" id="ARBA00022777"/>
    </source>
</evidence>